<gene>
    <name evidence="2" type="ORF">ALIPUT_00707</name>
</gene>
<keyword evidence="3" id="KW-1185">Reference proteome</keyword>
<proteinExistence type="predicted"/>
<sequence>MVSNKSSYSHKKGLSADANRPTNNYMKVISFCNWWAATSQPLRQKSVCSAHYANYFKEKFVKKRGEQFSLSENSFIEMIHSKKCEK</sequence>
<protein>
    <submittedName>
        <fullName evidence="2">Uncharacterized protein</fullName>
    </submittedName>
</protein>
<reference evidence="2" key="1">
    <citation type="submission" date="2007-10" db="EMBL/GenBank/DDBJ databases">
        <authorList>
            <person name="Fulton L."/>
            <person name="Clifton S."/>
            <person name="Fulton B."/>
            <person name="Xu J."/>
            <person name="Minx P."/>
            <person name="Pepin K.H."/>
            <person name="Johnson M."/>
            <person name="Thiruvilangam P."/>
            <person name="Bhonagiri V."/>
            <person name="Nash W.E."/>
            <person name="Mardis E.R."/>
            <person name="Wilson R.K."/>
        </authorList>
    </citation>
    <scope>NUCLEOTIDE SEQUENCE [LARGE SCALE GENOMIC DNA]</scope>
    <source>
        <strain evidence="2">DSM 17216</strain>
    </source>
</reference>
<dbReference type="Proteomes" id="UP000005819">
    <property type="component" value="Unassembled WGS sequence"/>
</dbReference>
<comment type="caution">
    <text evidence="2">The sequence shown here is derived from an EMBL/GenBank/DDBJ whole genome shotgun (WGS) entry which is preliminary data.</text>
</comment>
<name>B0MUK1_9BACT</name>
<evidence type="ECO:0000313" key="2">
    <source>
        <dbReference type="EMBL" id="EDS03656.1"/>
    </source>
</evidence>
<accession>B0MUK1</accession>
<feature type="region of interest" description="Disordered" evidence="1">
    <location>
        <begin position="1"/>
        <end position="20"/>
    </location>
</feature>
<dbReference type="EMBL" id="ABFK02000017">
    <property type="protein sequence ID" value="EDS03656.1"/>
    <property type="molecule type" value="Genomic_DNA"/>
</dbReference>
<evidence type="ECO:0000313" key="3">
    <source>
        <dbReference type="Proteomes" id="UP000005819"/>
    </source>
</evidence>
<organism evidence="2 3">
    <name type="scientific">Alistipes putredinis DSM 17216</name>
    <dbReference type="NCBI Taxonomy" id="445970"/>
    <lineage>
        <taxon>Bacteria</taxon>
        <taxon>Pseudomonadati</taxon>
        <taxon>Bacteroidota</taxon>
        <taxon>Bacteroidia</taxon>
        <taxon>Bacteroidales</taxon>
        <taxon>Rikenellaceae</taxon>
        <taxon>Alistipes</taxon>
    </lineage>
</organism>
<dbReference type="HOGENOM" id="CLU_2490925_0_0_10"/>
<dbReference type="AlphaFoldDB" id="B0MUK1"/>
<evidence type="ECO:0000256" key="1">
    <source>
        <dbReference type="SAM" id="MobiDB-lite"/>
    </source>
</evidence>
<reference evidence="2" key="2">
    <citation type="submission" date="2013-09" db="EMBL/GenBank/DDBJ databases">
        <title>Draft genome sequence of Alistipes putredinis (DSM 17216).</title>
        <authorList>
            <person name="Sudarsanam P."/>
            <person name="Ley R."/>
            <person name="Guruge J."/>
            <person name="Turnbaugh P.J."/>
            <person name="Mahowald M."/>
            <person name="Liep D."/>
            <person name="Gordon J."/>
        </authorList>
    </citation>
    <scope>NUCLEOTIDE SEQUENCE</scope>
    <source>
        <strain evidence="2">DSM 17216</strain>
    </source>
</reference>